<reference evidence="9 10" key="1">
    <citation type="submission" date="2018-09" db="EMBL/GenBank/DDBJ databases">
        <title>Complete genome sequence of Euzebya sp. DY32-46 isolated from seawater of Pacific Ocean.</title>
        <authorList>
            <person name="Xu L."/>
            <person name="Wu Y.-H."/>
            <person name="Xu X.-W."/>
        </authorList>
    </citation>
    <scope>NUCLEOTIDE SEQUENCE [LARGE SCALE GENOMIC DNA]</scope>
    <source>
        <strain evidence="9 10">DY32-46</strain>
    </source>
</reference>
<keyword evidence="7" id="KW-0234">DNA repair</keyword>
<dbReference type="OrthoDB" id="9805666at2"/>
<keyword evidence="4" id="KW-0227">DNA damage</keyword>
<dbReference type="Gene3D" id="3.20.20.150">
    <property type="entry name" value="Divalent-metal-dependent TIM barrel enzymes"/>
    <property type="match status" value="1"/>
</dbReference>
<keyword evidence="6" id="KW-0862">Zinc</keyword>
<dbReference type="GO" id="GO:0008270">
    <property type="term" value="F:zinc ion binding"/>
    <property type="evidence" value="ECO:0007669"/>
    <property type="project" value="InterPro"/>
</dbReference>
<evidence type="ECO:0000259" key="8">
    <source>
        <dbReference type="Pfam" id="PF01261"/>
    </source>
</evidence>
<keyword evidence="3" id="KW-0479">Metal-binding</keyword>
<dbReference type="Proteomes" id="UP000264006">
    <property type="component" value="Chromosome"/>
</dbReference>
<dbReference type="RefSeq" id="WP_114590764.1">
    <property type="nucleotide sequence ID" value="NZ_CAXIBR010000045.1"/>
</dbReference>
<dbReference type="PANTHER" id="PTHR21445:SF0">
    <property type="entry name" value="APURINIC-APYRIMIDINIC ENDONUCLEASE"/>
    <property type="match status" value="1"/>
</dbReference>
<dbReference type="SUPFAM" id="SSF51658">
    <property type="entry name" value="Xylose isomerase-like"/>
    <property type="match status" value="1"/>
</dbReference>
<dbReference type="CDD" id="cd00019">
    <property type="entry name" value="AP2Ec"/>
    <property type="match status" value="1"/>
</dbReference>
<dbReference type="Pfam" id="PF01261">
    <property type="entry name" value="AP_endonuc_2"/>
    <property type="match status" value="1"/>
</dbReference>
<dbReference type="SMART" id="SM00518">
    <property type="entry name" value="AP2Ec"/>
    <property type="match status" value="1"/>
</dbReference>
<comment type="cofactor">
    <cofactor evidence="1">
        <name>Zn(2+)</name>
        <dbReference type="ChEBI" id="CHEBI:29105"/>
    </cofactor>
</comment>
<evidence type="ECO:0000256" key="1">
    <source>
        <dbReference type="ARBA" id="ARBA00001947"/>
    </source>
</evidence>
<dbReference type="GO" id="GO:0003677">
    <property type="term" value="F:DNA binding"/>
    <property type="evidence" value="ECO:0007669"/>
    <property type="project" value="InterPro"/>
</dbReference>
<dbReference type="EMBL" id="CP031165">
    <property type="protein sequence ID" value="AXV06052.1"/>
    <property type="molecule type" value="Genomic_DNA"/>
</dbReference>
<dbReference type="AlphaFoldDB" id="A0A346XV05"/>
<keyword evidence="9" id="KW-0255">Endonuclease</keyword>
<dbReference type="InterPro" id="IPR013022">
    <property type="entry name" value="Xyl_isomerase-like_TIM-brl"/>
</dbReference>
<dbReference type="GO" id="GO:0008081">
    <property type="term" value="F:phosphoric diester hydrolase activity"/>
    <property type="evidence" value="ECO:0007669"/>
    <property type="project" value="TreeGrafter"/>
</dbReference>
<evidence type="ECO:0000256" key="4">
    <source>
        <dbReference type="ARBA" id="ARBA00022763"/>
    </source>
</evidence>
<evidence type="ECO:0000256" key="5">
    <source>
        <dbReference type="ARBA" id="ARBA00022801"/>
    </source>
</evidence>
<proteinExistence type="inferred from homology"/>
<name>A0A346XV05_9ACTN</name>
<sequence>MLIGAHISPSDPLATAEAIGADCVQVFLGNPQSWKKPAPRDDAATLRAAELPIYVHAPYLVNVASAESRIRIPSRKILQQTCDAAAEIGAAAVIVHGGTVTGDEDVAEGFGRWRKALQQLDTDVPVLIENTAGGDNSVARLVESIRQLWDTIGDLDPGFCVDTCHSWSAGLDVVEAVAAFADIAGGIDLVHCNDSRDELGSSRDRHETLTKGQIPDDRLLEAVRLADAPVICETPGDTVADDITWLRDNL</sequence>
<evidence type="ECO:0000256" key="2">
    <source>
        <dbReference type="ARBA" id="ARBA00005340"/>
    </source>
</evidence>
<keyword evidence="10" id="KW-1185">Reference proteome</keyword>
<dbReference type="GO" id="GO:0006284">
    <property type="term" value="P:base-excision repair"/>
    <property type="evidence" value="ECO:0007669"/>
    <property type="project" value="TreeGrafter"/>
</dbReference>
<dbReference type="InterPro" id="IPR001719">
    <property type="entry name" value="AP_endonuc_2"/>
</dbReference>
<protein>
    <submittedName>
        <fullName evidence="9">Endonuclease IV</fullName>
    </submittedName>
</protein>
<dbReference type="PROSITE" id="PS00730">
    <property type="entry name" value="AP_NUCLEASE_F2_2"/>
    <property type="match status" value="1"/>
</dbReference>
<keyword evidence="5" id="KW-0378">Hydrolase</keyword>
<evidence type="ECO:0000313" key="10">
    <source>
        <dbReference type="Proteomes" id="UP000264006"/>
    </source>
</evidence>
<feature type="domain" description="Xylose isomerase-like TIM barrel" evidence="8">
    <location>
        <begin position="14"/>
        <end position="248"/>
    </location>
</feature>
<dbReference type="PANTHER" id="PTHR21445">
    <property type="entry name" value="ENDONUCLEASE IV ENDODEOXYRIBONUCLEASE IV"/>
    <property type="match status" value="1"/>
</dbReference>
<dbReference type="KEGG" id="euz:DVS28_a1353"/>
<evidence type="ECO:0000313" key="9">
    <source>
        <dbReference type="EMBL" id="AXV06052.1"/>
    </source>
</evidence>
<evidence type="ECO:0000256" key="6">
    <source>
        <dbReference type="ARBA" id="ARBA00022833"/>
    </source>
</evidence>
<dbReference type="PROSITE" id="PS51432">
    <property type="entry name" value="AP_NUCLEASE_F2_4"/>
    <property type="match status" value="1"/>
</dbReference>
<dbReference type="NCBIfam" id="NF002198">
    <property type="entry name" value="PRK01060.1-3"/>
    <property type="match status" value="1"/>
</dbReference>
<dbReference type="PROSITE" id="PS00731">
    <property type="entry name" value="AP_NUCLEASE_F2_3"/>
    <property type="match status" value="1"/>
</dbReference>
<dbReference type="GO" id="GO:0003906">
    <property type="term" value="F:DNA-(apurinic or apyrimidinic site) endonuclease activity"/>
    <property type="evidence" value="ECO:0007669"/>
    <property type="project" value="TreeGrafter"/>
</dbReference>
<gene>
    <name evidence="9" type="ORF">DVS28_a1353</name>
</gene>
<evidence type="ECO:0000256" key="7">
    <source>
        <dbReference type="ARBA" id="ARBA00023204"/>
    </source>
</evidence>
<evidence type="ECO:0000256" key="3">
    <source>
        <dbReference type="ARBA" id="ARBA00022723"/>
    </source>
</evidence>
<organism evidence="9 10">
    <name type="scientific">Euzebya pacifica</name>
    <dbReference type="NCBI Taxonomy" id="1608957"/>
    <lineage>
        <taxon>Bacteria</taxon>
        <taxon>Bacillati</taxon>
        <taxon>Actinomycetota</taxon>
        <taxon>Nitriliruptoria</taxon>
        <taxon>Euzebyales</taxon>
    </lineage>
</organism>
<accession>A0A346XV05</accession>
<dbReference type="InterPro" id="IPR018246">
    <property type="entry name" value="AP_endonuc_F2_Zn_BS"/>
</dbReference>
<dbReference type="InterPro" id="IPR036237">
    <property type="entry name" value="Xyl_isomerase-like_sf"/>
</dbReference>
<keyword evidence="9" id="KW-0540">Nuclease</keyword>
<comment type="similarity">
    <text evidence="2">Belongs to the AP endonuclease 2 family.</text>
</comment>